<proteinExistence type="predicted"/>
<accession>A0A0A9ALA1</accession>
<evidence type="ECO:0000313" key="1">
    <source>
        <dbReference type="EMBL" id="JAD52479.1"/>
    </source>
</evidence>
<dbReference type="EMBL" id="GBRH01245416">
    <property type="protein sequence ID" value="JAD52479.1"/>
    <property type="molecule type" value="Transcribed_RNA"/>
</dbReference>
<protein>
    <submittedName>
        <fullName evidence="1">Uncharacterized protein</fullName>
    </submittedName>
</protein>
<reference evidence="1" key="2">
    <citation type="journal article" date="2015" name="Data Brief">
        <title>Shoot transcriptome of the giant reed, Arundo donax.</title>
        <authorList>
            <person name="Barrero R.A."/>
            <person name="Guerrero F.D."/>
            <person name="Moolhuijzen P."/>
            <person name="Goolsby J.A."/>
            <person name="Tidwell J."/>
            <person name="Bellgard S.E."/>
            <person name="Bellgard M.I."/>
        </authorList>
    </citation>
    <scope>NUCLEOTIDE SEQUENCE</scope>
    <source>
        <tissue evidence="1">Shoot tissue taken approximately 20 cm above the soil surface</tissue>
    </source>
</reference>
<name>A0A0A9ALA1_ARUDO</name>
<sequence>MINLLDLSCSQVAKTYHFSSRRITWDIRKRFCFYTDQFYNKRLCEFGLLIYYRGGLLD</sequence>
<reference evidence="1" key="1">
    <citation type="submission" date="2014-09" db="EMBL/GenBank/DDBJ databases">
        <authorList>
            <person name="Magalhaes I.L.F."/>
            <person name="Oliveira U."/>
            <person name="Santos F.R."/>
            <person name="Vidigal T.H.D.A."/>
            <person name="Brescovit A.D."/>
            <person name="Santos A.J."/>
        </authorList>
    </citation>
    <scope>NUCLEOTIDE SEQUENCE</scope>
    <source>
        <tissue evidence="1">Shoot tissue taken approximately 20 cm above the soil surface</tissue>
    </source>
</reference>
<organism evidence="1">
    <name type="scientific">Arundo donax</name>
    <name type="common">Giant reed</name>
    <name type="synonym">Donax arundinaceus</name>
    <dbReference type="NCBI Taxonomy" id="35708"/>
    <lineage>
        <taxon>Eukaryota</taxon>
        <taxon>Viridiplantae</taxon>
        <taxon>Streptophyta</taxon>
        <taxon>Embryophyta</taxon>
        <taxon>Tracheophyta</taxon>
        <taxon>Spermatophyta</taxon>
        <taxon>Magnoliopsida</taxon>
        <taxon>Liliopsida</taxon>
        <taxon>Poales</taxon>
        <taxon>Poaceae</taxon>
        <taxon>PACMAD clade</taxon>
        <taxon>Arundinoideae</taxon>
        <taxon>Arundineae</taxon>
        <taxon>Arundo</taxon>
    </lineage>
</organism>
<dbReference type="AlphaFoldDB" id="A0A0A9ALA1"/>